<accession>A0A845QUY4</accession>
<feature type="domain" description="Calcineurin-like phosphoesterase" evidence="1">
    <location>
        <begin position="1"/>
        <end position="195"/>
    </location>
</feature>
<dbReference type="PANTHER" id="PTHR31302">
    <property type="entry name" value="TRANSMEMBRANE PROTEIN WITH METALLOPHOSPHOESTERASE DOMAIN-RELATED"/>
    <property type="match status" value="1"/>
</dbReference>
<sequence length="228" mass="26608">MAIYAIADLHLDPIGDKPMDVFSSKWENHERKIFYNWNKKIKDNDIVLLAGDISWGLKLKEAEIDLKKIVKLPGYKIISKGNHDYWWETKSKLNKLELDNIHFLFNDGYKYNNIGVAGTRGWIAKDSDEFQDKDKKIFDREINRLILSLESIKDMPVKIVMIHYPPFNVSGKTNEFVEIMRKYNVNICVYGHLHGEGHKFVKEGIIDGIEFRCIASDYINFIPIKIVD</sequence>
<dbReference type="InterPro" id="IPR014578">
    <property type="entry name" value="Pesterase_CT488"/>
</dbReference>
<dbReference type="GO" id="GO:0016787">
    <property type="term" value="F:hydrolase activity"/>
    <property type="evidence" value="ECO:0007669"/>
    <property type="project" value="InterPro"/>
</dbReference>
<dbReference type="AlphaFoldDB" id="A0A845QUY4"/>
<gene>
    <name evidence="2" type="ORF">D3Z33_03060</name>
</gene>
<dbReference type="SUPFAM" id="SSF56300">
    <property type="entry name" value="Metallo-dependent phosphatases"/>
    <property type="match status" value="1"/>
</dbReference>
<comment type="caution">
    <text evidence="2">The sequence shown here is derived from an EMBL/GenBank/DDBJ whole genome shotgun (WGS) entry which is preliminary data.</text>
</comment>
<reference evidence="2 3" key="1">
    <citation type="submission" date="2018-08" db="EMBL/GenBank/DDBJ databases">
        <title>Murine metabolic-syndrome-specific gut microbial biobank.</title>
        <authorList>
            <person name="Liu C."/>
        </authorList>
    </citation>
    <scope>NUCLEOTIDE SEQUENCE [LARGE SCALE GENOMIC DNA]</scope>
    <source>
        <strain evidence="2 3">583</strain>
    </source>
</reference>
<dbReference type="RefSeq" id="WP_160196322.1">
    <property type="nucleotide sequence ID" value="NZ_QXXA01000004.1"/>
</dbReference>
<protein>
    <submittedName>
        <fullName evidence="2">Serine/threonine protein phosphatase</fullName>
    </submittedName>
</protein>
<dbReference type="Gene3D" id="3.60.21.10">
    <property type="match status" value="1"/>
</dbReference>
<dbReference type="OrthoDB" id="8610138at2"/>
<dbReference type="InterPro" id="IPR051158">
    <property type="entry name" value="Metallophosphoesterase_sf"/>
</dbReference>
<dbReference type="InterPro" id="IPR029052">
    <property type="entry name" value="Metallo-depent_PP-like"/>
</dbReference>
<dbReference type="Pfam" id="PF00149">
    <property type="entry name" value="Metallophos"/>
    <property type="match status" value="1"/>
</dbReference>
<dbReference type="PANTHER" id="PTHR31302:SF22">
    <property type="entry name" value="PHOSPHOESTERASE"/>
    <property type="match status" value="1"/>
</dbReference>
<dbReference type="Proteomes" id="UP000467132">
    <property type="component" value="Unassembled WGS sequence"/>
</dbReference>
<keyword evidence="3" id="KW-1185">Reference proteome</keyword>
<evidence type="ECO:0000259" key="1">
    <source>
        <dbReference type="Pfam" id="PF00149"/>
    </source>
</evidence>
<name>A0A845QUY4_9CLOT</name>
<dbReference type="EMBL" id="QXXA01000004">
    <property type="protein sequence ID" value="NBI05834.1"/>
    <property type="molecule type" value="Genomic_DNA"/>
</dbReference>
<proteinExistence type="predicted"/>
<evidence type="ECO:0000313" key="3">
    <source>
        <dbReference type="Proteomes" id="UP000467132"/>
    </source>
</evidence>
<dbReference type="InterPro" id="IPR004843">
    <property type="entry name" value="Calcineurin-like_PHP"/>
</dbReference>
<dbReference type="PIRSF" id="PIRSF033094">
    <property type="entry name" value="Pesterase_CT488"/>
    <property type="match status" value="1"/>
</dbReference>
<evidence type="ECO:0000313" key="2">
    <source>
        <dbReference type="EMBL" id="NBI05834.1"/>
    </source>
</evidence>
<organism evidence="2 3">
    <name type="scientific">Senegalia massiliensis</name>
    <dbReference type="NCBI Taxonomy" id="1720316"/>
    <lineage>
        <taxon>Bacteria</taxon>
        <taxon>Bacillati</taxon>
        <taxon>Bacillota</taxon>
        <taxon>Clostridia</taxon>
        <taxon>Eubacteriales</taxon>
        <taxon>Clostridiaceae</taxon>
        <taxon>Senegalia</taxon>
    </lineage>
</organism>